<evidence type="ECO:0000256" key="1">
    <source>
        <dbReference type="ARBA" id="ARBA00022514"/>
    </source>
</evidence>
<dbReference type="SUPFAM" id="SSF54117">
    <property type="entry name" value="Interleukin 8-like chemokines"/>
    <property type="match status" value="1"/>
</dbReference>
<sequence>MTKAFFTVLVLLACCVALIQGLPTSRRERCFCRRSEMLFVNMDRVTKVEYHKSTISCGQDELLVFLRNSRKRCLNLNGDQGRRIKQVSSDHFGEALAVFFQGPINQVGM</sequence>
<evidence type="ECO:0000259" key="3">
    <source>
        <dbReference type="Pfam" id="PF00048"/>
    </source>
</evidence>
<dbReference type="AlphaFoldDB" id="A0A8C5SG25"/>
<dbReference type="Proteomes" id="UP000694406">
    <property type="component" value="Unplaced"/>
</dbReference>
<dbReference type="GeneTree" id="ENSGT00990000210290"/>
<feature type="chain" id="PRO_5034975218" description="Chemokine interleukin-8-like domain-containing protein" evidence="2">
    <location>
        <begin position="22"/>
        <end position="109"/>
    </location>
</feature>
<protein>
    <recommendedName>
        <fullName evidence="3">Chemokine interleukin-8-like domain-containing protein</fullName>
    </recommendedName>
</protein>
<dbReference type="GO" id="GO:0006955">
    <property type="term" value="P:immune response"/>
    <property type="evidence" value="ECO:0007669"/>
    <property type="project" value="InterPro"/>
</dbReference>
<reference evidence="4" key="1">
    <citation type="submission" date="2025-08" db="UniProtKB">
        <authorList>
            <consortium name="Ensembl"/>
        </authorList>
    </citation>
    <scope>IDENTIFICATION</scope>
</reference>
<dbReference type="Ensembl" id="ENSLLTT00000017828.1">
    <property type="protein sequence ID" value="ENSLLTP00000017183.1"/>
    <property type="gene ID" value="ENSLLTG00000013068.1"/>
</dbReference>
<keyword evidence="5" id="KW-1185">Reference proteome</keyword>
<dbReference type="InterPro" id="IPR001811">
    <property type="entry name" value="Chemokine_IL8-like_dom"/>
</dbReference>
<evidence type="ECO:0000313" key="5">
    <source>
        <dbReference type="Proteomes" id="UP000694406"/>
    </source>
</evidence>
<evidence type="ECO:0000313" key="4">
    <source>
        <dbReference type="Ensembl" id="ENSLLTP00000017183.1"/>
    </source>
</evidence>
<dbReference type="Pfam" id="PF00048">
    <property type="entry name" value="IL8"/>
    <property type="match status" value="1"/>
</dbReference>
<accession>A0A8C5SG25</accession>
<dbReference type="GO" id="GO:0008009">
    <property type="term" value="F:chemokine activity"/>
    <property type="evidence" value="ECO:0007669"/>
    <property type="project" value="InterPro"/>
</dbReference>
<organism evidence="4 5">
    <name type="scientific">Laticauda laticaudata</name>
    <name type="common">Blue-ringed sea krait</name>
    <name type="synonym">Blue-lipped sea krait</name>
    <dbReference type="NCBI Taxonomy" id="8630"/>
    <lineage>
        <taxon>Eukaryota</taxon>
        <taxon>Metazoa</taxon>
        <taxon>Chordata</taxon>
        <taxon>Craniata</taxon>
        <taxon>Vertebrata</taxon>
        <taxon>Euteleostomi</taxon>
        <taxon>Lepidosauria</taxon>
        <taxon>Squamata</taxon>
        <taxon>Bifurcata</taxon>
        <taxon>Unidentata</taxon>
        <taxon>Episquamata</taxon>
        <taxon>Toxicofera</taxon>
        <taxon>Serpentes</taxon>
        <taxon>Colubroidea</taxon>
        <taxon>Elapidae</taxon>
        <taxon>Laticaudinae</taxon>
        <taxon>Laticauda</taxon>
    </lineage>
</organism>
<keyword evidence="1" id="KW-0202">Cytokine</keyword>
<dbReference type="InterPro" id="IPR036048">
    <property type="entry name" value="Interleukin_8-like_sf"/>
</dbReference>
<feature type="domain" description="Chemokine interleukin-8-like" evidence="3">
    <location>
        <begin position="28"/>
        <end position="83"/>
    </location>
</feature>
<feature type="signal peptide" evidence="2">
    <location>
        <begin position="1"/>
        <end position="21"/>
    </location>
</feature>
<reference evidence="4" key="2">
    <citation type="submission" date="2025-09" db="UniProtKB">
        <authorList>
            <consortium name="Ensembl"/>
        </authorList>
    </citation>
    <scope>IDENTIFICATION</scope>
</reference>
<name>A0A8C5SG25_LATLA</name>
<dbReference type="Gene3D" id="2.40.50.40">
    <property type="match status" value="1"/>
</dbReference>
<keyword evidence="2" id="KW-0732">Signal</keyword>
<dbReference type="GO" id="GO:0005615">
    <property type="term" value="C:extracellular space"/>
    <property type="evidence" value="ECO:0007669"/>
    <property type="project" value="UniProtKB-KW"/>
</dbReference>
<evidence type="ECO:0000256" key="2">
    <source>
        <dbReference type="SAM" id="SignalP"/>
    </source>
</evidence>
<proteinExistence type="predicted"/>